<protein>
    <submittedName>
        <fullName evidence="2">Methyl-accepting chemotaxis protein</fullName>
    </submittedName>
</protein>
<organism evidence="2 3">
    <name type="scientific">Caballeronia sordidicola</name>
    <name type="common">Burkholderia sordidicola</name>
    <dbReference type="NCBI Taxonomy" id="196367"/>
    <lineage>
        <taxon>Bacteria</taxon>
        <taxon>Pseudomonadati</taxon>
        <taxon>Pseudomonadota</taxon>
        <taxon>Betaproteobacteria</taxon>
        <taxon>Burkholderiales</taxon>
        <taxon>Burkholderiaceae</taxon>
        <taxon>Caballeronia</taxon>
    </lineage>
</organism>
<accession>A0A226WZK7</accession>
<dbReference type="NCBIfam" id="TIGR01841">
    <property type="entry name" value="phasin"/>
    <property type="match status" value="1"/>
</dbReference>
<evidence type="ECO:0000313" key="3">
    <source>
        <dbReference type="Proteomes" id="UP000214720"/>
    </source>
</evidence>
<feature type="domain" description="Phasin" evidence="1">
    <location>
        <begin position="28"/>
        <end position="125"/>
    </location>
</feature>
<dbReference type="AlphaFoldDB" id="A0A226WZK7"/>
<dbReference type="Pfam" id="PF09361">
    <property type="entry name" value="Phasin_2"/>
    <property type="match status" value="1"/>
</dbReference>
<dbReference type="InterPro" id="IPR018968">
    <property type="entry name" value="Phasin"/>
</dbReference>
<evidence type="ECO:0000259" key="1">
    <source>
        <dbReference type="Pfam" id="PF09361"/>
    </source>
</evidence>
<dbReference type="RefSeq" id="WP_089162340.1">
    <property type="nucleotide sequence ID" value="NZ_MTHB01000123.1"/>
</dbReference>
<dbReference type="OrthoDB" id="8964077at2"/>
<evidence type="ECO:0000313" key="2">
    <source>
        <dbReference type="EMBL" id="OXC76622.1"/>
    </source>
</evidence>
<dbReference type="EMBL" id="MTHB01000123">
    <property type="protein sequence ID" value="OXC76622.1"/>
    <property type="molecule type" value="Genomic_DNA"/>
</dbReference>
<dbReference type="InterPro" id="IPR010127">
    <property type="entry name" value="Phasin_subfam-1"/>
</dbReference>
<comment type="caution">
    <text evidence="2">The sequence shown here is derived from an EMBL/GenBank/DDBJ whole genome shotgun (WGS) entry which is preliminary data.</text>
</comment>
<reference evidence="3" key="1">
    <citation type="submission" date="2017-01" db="EMBL/GenBank/DDBJ databases">
        <title>Genome Analysis of Deinococcus marmoris KOPRI26562.</title>
        <authorList>
            <person name="Kim J.H."/>
            <person name="Oh H.-M."/>
        </authorList>
    </citation>
    <scope>NUCLEOTIDE SEQUENCE [LARGE SCALE GENOMIC DNA]</scope>
    <source>
        <strain evidence="3">PAMC 26633</strain>
    </source>
</reference>
<sequence length="140" mass="15410">METETTTPFADVTKLIQQFKVPGLDMAQIIESRRKDMEALVEANKATYEAMQALARRQTELLTQAMQEIQESAKALAAGGSAGADLAKQTELVRGGYQKALADTKSLAEMARKSQTDAMDIITQRATQSLEEMKKLMQPN</sequence>
<name>A0A226WZK7_CABSO</name>
<gene>
    <name evidence="2" type="ORF">BSU04_21635</name>
</gene>
<dbReference type="Proteomes" id="UP000214720">
    <property type="component" value="Unassembled WGS sequence"/>
</dbReference>
<proteinExistence type="predicted"/>